<dbReference type="RefSeq" id="XP_060290536.1">
    <property type="nucleotide sequence ID" value="XM_060443097.1"/>
</dbReference>
<dbReference type="Proteomes" id="UP001172101">
    <property type="component" value="Unassembled WGS sequence"/>
</dbReference>
<comment type="caution">
    <text evidence="1">The sequence shown here is derived from an EMBL/GenBank/DDBJ whole genome shotgun (WGS) entry which is preliminary data.</text>
</comment>
<evidence type="ECO:0000313" key="1">
    <source>
        <dbReference type="EMBL" id="KAK0703677.1"/>
    </source>
</evidence>
<dbReference type="GeneID" id="85326367"/>
<sequence length="51" mass="5657">MSATTSLVFEYLFGLAMIFRIANRCRCCESGLDSGKIESIVWPAIPGLERC</sequence>
<organism evidence="1 2">
    <name type="scientific">Lasiosphaeria miniovina</name>
    <dbReference type="NCBI Taxonomy" id="1954250"/>
    <lineage>
        <taxon>Eukaryota</taxon>
        <taxon>Fungi</taxon>
        <taxon>Dikarya</taxon>
        <taxon>Ascomycota</taxon>
        <taxon>Pezizomycotina</taxon>
        <taxon>Sordariomycetes</taxon>
        <taxon>Sordariomycetidae</taxon>
        <taxon>Sordariales</taxon>
        <taxon>Lasiosphaeriaceae</taxon>
        <taxon>Lasiosphaeria</taxon>
    </lineage>
</organism>
<keyword evidence="2" id="KW-1185">Reference proteome</keyword>
<protein>
    <submittedName>
        <fullName evidence="1">Uncharacterized protein</fullName>
    </submittedName>
</protein>
<evidence type="ECO:0000313" key="2">
    <source>
        <dbReference type="Proteomes" id="UP001172101"/>
    </source>
</evidence>
<dbReference type="EMBL" id="JAUIRO010000008">
    <property type="protein sequence ID" value="KAK0703677.1"/>
    <property type="molecule type" value="Genomic_DNA"/>
</dbReference>
<proteinExistence type="predicted"/>
<dbReference type="AlphaFoldDB" id="A0AA39ZU66"/>
<reference evidence="1" key="1">
    <citation type="submission" date="2023-06" db="EMBL/GenBank/DDBJ databases">
        <title>Genome-scale phylogeny and comparative genomics of the fungal order Sordariales.</title>
        <authorList>
            <consortium name="Lawrence Berkeley National Laboratory"/>
            <person name="Hensen N."/>
            <person name="Bonometti L."/>
            <person name="Westerberg I."/>
            <person name="Brannstrom I.O."/>
            <person name="Guillou S."/>
            <person name="Cros-Aarteil S."/>
            <person name="Calhoun S."/>
            <person name="Haridas S."/>
            <person name="Kuo A."/>
            <person name="Mondo S."/>
            <person name="Pangilinan J."/>
            <person name="Riley R."/>
            <person name="LaButti K."/>
            <person name="Andreopoulos B."/>
            <person name="Lipzen A."/>
            <person name="Chen C."/>
            <person name="Yanf M."/>
            <person name="Daum C."/>
            <person name="Ng V."/>
            <person name="Clum A."/>
            <person name="Steindorff A."/>
            <person name="Ohm R."/>
            <person name="Martin F."/>
            <person name="Silar P."/>
            <person name="Natvig D."/>
            <person name="Lalanne C."/>
            <person name="Gautier V."/>
            <person name="Ament-velasquez S.L."/>
            <person name="Kruys A."/>
            <person name="Hutchinson M.I."/>
            <person name="Powell A.J."/>
            <person name="Barry K."/>
            <person name="Miller A.N."/>
            <person name="Grigoriev I.V."/>
            <person name="Debuchy R."/>
            <person name="Gladieux P."/>
            <person name="Thoren M.H."/>
            <person name="Johannesson H."/>
        </authorList>
    </citation>
    <scope>NUCLEOTIDE SEQUENCE</scope>
    <source>
        <strain evidence="1">SMH2392-1A</strain>
    </source>
</reference>
<accession>A0AA39ZU66</accession>
<name>A0AA39ZU66_9PEZI</name>
<gene>
    <name evidence="1" type="ORF">B0T26DRAFT_732244</name>
</gene>